<feature type="compositionally biased region" description="Basic residues" evidence="6">
    <location>
        <begin position="61"/>
        <end position="72"/>
    </location>
</feature>
<organism evidence="7 8">
    <name type="scientific">Candidatus Magasanikbacteria bacterium RIFCSPHIGHO2_01_FULL_33_34</name>
    <dbReference type="NCBI Taxonomy" id="1798671"/>
    <lineage>
        <taxon>Bacteria</taxon>
        <taxon>Candidatus Magasanikiibacteriota</taxon>
    </lineage>
</organism>
<evidence type="ECO:0000256" key="3">
    <source>
        <dbReference type="ARBA" id="ARBA00023274"/>
    </source>
</evidence>
<comment type="similarity">
    <text evidence="1 5">Belongs to the bacterial ribosomal protein bL32 family.</text>
</comment>
<evidence type="ECO:0000313" key="7">
    <source>
        <dbReference type="EMBL" id="OGH58588.1"/>
    </source>
</evidence>
<reference evidence="7 8" key="1">
    <citation type="journal article" date="2016" name="Nat. Commun.">
        <title>Thousands of microbial genomes shed light on interconnected biogeochemical processes in an aquifer system.</title>
        <authorList>
            <person name="Anantharaman K."/>
            <person name="Brown C.T."/>
            <person name="Hug L.A."/>
            <person name="Sharon I."/>
            <person name="Castelle C.J."/>
            <person name="Probst A.J."/>
            <person name="Thomas B.C."/>
            <person name="Singh A."/>
            <person name="Wilkins M.J."/>
            <person name="Karaoz U."/>
            <person name="Brodie E.L."/>
            <person name="Williams K.H."/>
            <person name="Hubbard S.S."/>
            <person name="Banfield J.F."/>
        </authorList>
    </citation>
    <scope>NUCLEOTIDE SEQUENCE [LARGE SCALE GENOMIC DNA]</scope>
</reference>
<name>A0A1F6LGL9_9BACT</name>
<evidence type="ECO:0000256" key="4">
    <source>
        <dbReference type="ARBA" id="ARBA00035178"/>
    </source>
</evidence>
<dbReference type="PANTHER" id="PTHR35534:SF1">
    <property type="entry name" value="LARGE RIBOSOMAL SUBUNIT PROTEIN BL32"/>
    <property type="match status" value="1"/>
</dbReference>
<protein>
    <recommendedName>
        <fullName evidence="4 5">Large ribosomal subunit protein bL32</fullName>
    </recommendedName>
</protein>
<comment type="caution">
    <text evidence="7">The sequence shown here is derived from an EMBL/GenBank/DDBJ whole genome shotgun (WGS) entry which is preliminary data.</text>
</comment>
<dbReference type="NCBIfam" id="TIGR01031">
    <property type="entry name" value="rpmF_bact"/>
    <property type="match status" value="1"/>
</dbReference>
<proteinExistence type="inferred from homology"/>
<keyword evidence="3 5" id="KW-0687">Ribonucleoprotein</keyword>
<accession>A0A1F6LGL9</accession>
<dbReference type="InterPro" id="IPR011332">
    <property type="entry name" value="Ribosomal_zn-bd"/>
</dbReference>
<dbReference type="AlphaFoldDB" id="A0A1F6LGL9"/>
<dbReference type="PANTHER" id="PTHR35534">
    <property type="entry name" value="50S RIBOSOMAL PROTEIN L32"/>
    <property type="match status" value="1"/>
</dbReference>
<dbReference type="SUPFAM" id="SSF57829">
    <property type="entry name" value="Zn-binding ribosomal proteins"/>
    <property type="match status" value="1"/>
</dbReference>
<dbReference type="EMBL" id="MFPS01000009">
    <property type="protein sequence ID" value="OGH58588.1"/>
    <property type="molecule type" value="Genomic_DNA"/>
</dbReference>
<evidence type="ECO:0000256" key="6">
    <source>
        <dbReference type="SAM" id="MobiDB-lite"/>
    </source>
</evidence>
<dbReference type="Proteomes" id="UP000177067">
    <property type="component" value="Unassembled WGS sequence"/>
</dbReference>
<dbReference type="InterPro" id="IPR044957">
    <property type="entry name" value="Ribosomal_bL32_bact"/>
</dbReference>
<dbReference type="HAMAP" id="MF_00340">
    <property type="entry name" value="Ribosomal_bL32"/>
    <property type="match status" value="1"/>
</dbReference>
<keyword evidence="2 5" id="KW-0689">Ribosomal protein</keyword>
<gene>
    <name evidence="5" type="primary">rpmF</name>
    <name evidence="7" type="ORF">A2725_02700</name>
</gene>
<evidence type="ECO:0000256" key="5">
    <source>
        <dbReference type="HAMAP-Rule" id="MF_00340"/>
    </source>
</evidence>
<feature type="region of interest" description="Disordered" evidence="6">
    <location>
        <begin position="52"/>
        <end position="72"/>
    </location>
</feature>
<evidence type="ECO:0000313" key="8">
    <source>
        <dbReference type="Proteomes" id="UP000177067"/>
    </source>
</evidence>
<dbReference type="GO" id="GO:0015934">
    <property type="term" value="C:large ribosomal subunit"/>
    <property type="evidence" value="ECO:0007669"/>
    <property type="project" value="InterPro"/>
</dbReference>
<dbReference type="Pfam" id="PF01783">
    <property type="entry name" value="Ribosomal_L32p"/>
    <property type="match status" value="1"/>
</dbReference>
<dbReference type="InterPro" id="IPR002677">
    <property type="entry name" value="Ribosomal_bL32"/>
</dbReference>
<evidence type="ECO:0000256" key="1">
    <source>
        <dbReference type="ARBA" id="ARBA00008560"/>
    </source>
</evidence>
<evidence type="ECO:0000256" key="2">
    <source>
        <dbReference type="ARBA" id="ARBA00022980"/>
    </source>
</evidence>
<dbReference type="GO" id="GO:0003735">
    <property type="term" value="F:structural constituent of ribosome"/>
    <property type="evidence" value="ECO:0007669"/>
    <property type="project" value="InterPro"/>
</dbReference>
<dbReference type="GO" id="GO:0006412">
    <property type="term" value="P:translation"/>
    <property type="evidence" value="ECO:0007669"/>
    <property type="project" value="UniProtKB-UniRule"/>
</dbReference>
<sequence>MGLPSQKRTKRSKRERASHFALKPITLAKCPECKATVLPHIACKSCGTYRGRKVTNTTKRTERRTRRLKKIK</sequence>